<comment type="caution">
    <text evidence="2">The sequence shown here is derived from an EMBL/GenBank/DDBJ whole genome shotgun (WGS) entry which is preliminary data.</text>
</comment>
<dbReference type="EMBL" id="JANJYJ010000006">
    <property type="protein sequence ID" value="KAK3206444.1"/>
    <property type="molecule type" value="Genomic_DNA"/>
</dbReference>
<dbReference type="InterPro" id="IPR044730">
    <property type="entry name" value="RNase_H-like_dom_plant"/>
</dbReference>
<dbReference type="InterPro" id="IPR036397">
    <property type="entry name" value="RNaseH_sf"/>
</dbReference>
<evidence type="ECO:0000313" key="3">
    <source>
        <dbReference type="Proteomes" id="UP001281410"/>
    </source>
</evidence>
<organism evidence="2 3">
    <name type="scientific">Dipteronia sinensis</name>
    <dbReference type="NCBI Taxonomy" id="43782"/>
    <lineage>
        <taxon>Eukaryota</taxon>
        <taxon>Viridiplantae</taxon>
        <taxon>Streptophyta</taxon>
        <taxon>Embryophyta</taxon>
        <taxon>Tracheophyta</taxon>
        <taxon>Spermatophyta</taxon>
        <taxon>Magnoliopsida</taxon>
        <taxon>eudicotyledons</taxon>
        <taxon>Gunneridae</taxon>
        <taxon>Pentapetalae</taxon>
        <taxon>rosids</taxon>
        <taxon>malvids</taxon>
        <taxon>Sapindales</taxon>
        <taxon>Sapindaceae</taxon>
        <taxon>Hippocastanoideae</taxon>
        <taxon>Acereae</taxon>
        <taxon>Dipteronia</taxon>
    </lineage>
</organism>
<accession>A0AAE0E507</accession>
<gene>
    <name evidence="2" type="ORF">Dsin_020490</name>
</gene>
<dbReference type="CDD" id="cd06222">
    <property type="entry name" value="RNase_H_like"/>
    <property type="match status" value="1"/>
</dbReference>
<evidence type="ECO:0000259" key="1">
    <source>
        <dbReference type="Pfam" id="PF13456"/>
    </source>
</evidence>
<proteinExistence type="predicted"/>
<dbReference type="InterPro" id="IPR002156">
    <property type="entry name" value="RNaseH_domain"/>
</dbReference>
<sequence length="165" mass="18246">MLMNCVLISLRLNAEGLKTGVSRRIKFNVDGSVRGKPGPAGIERVLRDSNGKVICLFSKFVSVTDSNTVGLWAIRKAVQLCITNPNLKDRDIAVISDSKVAVAWVNSEEVGNVAHMNTIYEIRNCMRSKCSIEVLYESRAFNSFADSLAKMGSSKNGDFVEWRDL</sequence>
<protein>
    <recommendedName>
        <fullName evidence="1">RNase H type-1 domain-containing protein</fullName>
    </recommendedName>
</protein>
<dbReference type="Gene3D" id="3.30.420.10">
    <property type="entry name" value="Ribonuclease H-like superfamily/Ribonuclease H"/>
    <property type="match status" value="1"/>
</dbReference>
<dbReference type="InterPro" id="IPR053151">
    <property type="entry name" value="RNase_H-like"/>
</dbReference>
<dbReference type="Proteomes" id="UP001281410">
    <property type="component" value="Unassembled WGS sequence"/>
</dbReference>
<dbReference type="PANTHER" id="PTHR47723:SF22">
    <property type="entry name" value="RNASE H TYPE-1 DOMAIN-CONTAINING PROTEIN"/>
    <property type="match status" value="1"/>
</dbReference>
<dbReference type="GO" id="GO:0004523">
    <property type="term" value="F:RNA-DNA hybrid ribonuclease activity"/>
    <property type="evidence" value="ECO:0007669"/>
    <property type="project" value="InterPro"/>
</dbReference>
<dbReference type="Pfam" id="PF13456">
    <property type="entry name" value="RVT_3"/>
    <property type="match status" value="1"/>
</dbReference>
<dbReference type="AlphaFoldDB" id="A0AAE0E507"/>
<name>A0AAE0E507_9ROSI</name>
<keyword evidence="3" id="KW-1185">Reference proteome</keyword>
<dbReference type="SUPFAM" id="SSF53098">
    <property type="entry name" value="Ribonuclease H-like"/>
    <property type="match status" value="1"/>
</dbReference>
<reference evidence="2" key="1">
    <citation type="journal article" date="2023" name="Plant J.">
        <title>Genome sequences and population genomics provide insights into the demographic history, inbreeding, and mutation load of two 'living fossil' tree species of Dipteronia.</title>
        <authorList>
            <person name="Feng Y."/>
            <person name="Comes H.P."/>
            <person name="Chen J."/>
            <person name="Zhu S."/>
            <person name="Lu R."/>
            <person name="Zhang X."/>
            <person name="Li P."/>
            <person name="Qiu J."/>
            <person name="Olsen K.M."/>
            <person name="Qiu Y."/>
        </authorList>
    </citation>
    <scope>NUCLEOTIDE SEQUENCE</scope>
    <source>
        <strain evidence="2">NBL</strain>
    </source>
</reference>
<feature type="domain" description="RNase H type-1" evidence="1">
    <location>
        <begin position="28"/>
        <end position="151"/>
    </location>
</feature>
<dbReference type="PANTHER" id="PTHR47723">
    <property type="entry name" value="OS05G0353850 PROTEIN"/>
    <property type="match status" value="1"/>
</dbReference>
<dbReference type="InterPro" id="IPR012337">
    <property type="entry name" value="RNaseH-like_sf"/>
</dbReference>
<dbReference type="GO" id="GO:0003676">
    <property type="term" value="F:nucleic acid binding"/>
    <property type="evidence" value="ECO:0007669"/>
    <property type="project" value="InterPro"/>
</dbReference>
<evidence type="ECO:0000313" key="2">
    <source>
        <dbReference type="EMBL" id="KAK3206444.1"/>
    </source>
</evidence>